<reference evidence="1 2" key="1">
    <citation type="submission" date="2016-01" db="EMBL/GenBank/DDBJ databases">
        <title>Complete genome and mega plasmid sequence of Sphingomonas panacis DCY99 elicits systemic resistance in rice to Xanthomonas oryzae.</title>
        <authorList>
            <person name="Kim Y.J."/>
            <person name="Yang D.C."/>
            <person name="Sing P."/>
        </authorList>
    </citation>
    <scope>NUCLEOTIDE SEQUENCE [LARGE SCALE GENOMIC DNA]</scope>
    <source>
        <strain evidence="1 2">DCY99</strain>
    </source>
</reference>
<dbReference type="STRING" id="1560345.AWL63_07170"/>
<evidence type="ECO:0000313" key="1">
    <source>
        <dbReference type="EMBL" id="AOH83782.1"/>
    </source>
</evidence>
<dbReference type="Proteomes" id="UP000094256">
    <property type="component" value="Chromosome"/>
</dbReference>
<dbReference type="KEGG" id="span:AWL63_07170"/>
<evidence type="ECO:0000313" key="2">
    <source>
        <dbReference type="Proteomes" id="UP000094256"/>
    </source>
</evidence>
<gene>
    <name evidence="1" type="ORF">AWL63_07170</name>
</gene>
<name>A0A1B3Z8M9_9SPHN</name>
<dbReference type="RefSeq" id="WP_069204350.1">
    <property type="nucleotide sequence ID" value="NZ_CP014168.1"/>
</dbReference>
<dbReference type="SUPFAM" id="SSF53756">
    <property type="entry name" value="UDP-Glycosyltransferase/glycogen phosphorylase"/>
    <property type="match status" value="1"/>
</dbReference>
<dbReference type="AlphaFoldDB" id="A0A1B3Z8M9"/>
<keyword evidence="2" id="KW-1185">Reference proteome</keyword>
<dbReference type="Pfam" id="PF13692">
    <property type="entry name" value="Glyco_trans_1_4"/>
    <property type="match status" value="1"/>
</dbReference>
<dbReference type="EMBL" id="CP014168">
    <property type="protein sequence ID" value="AOH83782.1"/>
    <property type="molecule type" value="Genomic_DNA"/>
</dbReference>
<protein>
    <recommendedName>
        <fullName evidence="3">Glycosyltransferase subfamily 4-like N-terminal domain-containing protein</fullName>
    </recommendedName>
</protein>
<proteinExistence type="predicted"/>
<accession>A0A1B3Z8M9</accession>
<dbReference type="OrthoDB" id="9807209at2"/>
<evidence type="ECO:0008006" key="3">
    <source>
        <dbReference type="Google" id="ProtNLM"/>
    </source>
</evidence>
<sequence>MSGKRLIVLTSDLPCPPTYGHKVDQYHRWRAFAARGWRLRLICWRSPLDAPATAADVDALRDVFEAIDILPIAHSPAAFARRLARLWRYPSHVAARVPDAATQARLIAEAKAFGPAAIVLDGIYGGVGGEALARACGVPVIVRGHNIEHLYFAQQAAATRDLRSRLAWSIARFGLKRYEEGLLRRAAWTFDISADDVAYWKRRGIARISWAPTVFSGDRAVTRLPPAEKRWDVAYIGNLRLPNNLRGIAWFVSDVMPHLRALRPGIRCAFAGADPGPAALALFVQAPDIDLIANAPSADDVLCNGRVLVNPILSGSGVNVKSIDMLRYDAPIVTTSVGAQGFAPEVAGQFRIHDDAEPFARAVVAALADPYPPAGRSGVRSLFGEDGITEQAALIARIAGI</sequence>
<dbReference type="Gene3D" id="3.40.50.2000">
    <property type="entry name" value="Glycogen Phosphorylase B"/>
    <property type="match status" value="2"/>
</dbReference>
<organism evidence="1 2">
    <name type="scientific">Sphingomonas panacis</name>
    <dbReference type="NCBI Taxonomy" id="1560345"/>
    <lineage>
        <taxon>Bacteria</taxon>
        <taxon>Pseudomonadati</taxon>
        <taxon>Pseudomonadota</taxon>
        <taxon>Alphaproteobacteria</taxon>
        <taxon>Sphingomonadales</taxon>
        <taxon>Sphingomonadaceae</taxon>
        <taxon>Sphingomonas</taxon>
    </lineage>
</organism>